<organism evidence="1">
    <name type="scientific">Lepeophtheirus salmonis</name>
    <name type="common">Salmon louse</name>
    <name type="synonym">Caligus salmonis</name>
    <dbReference type="NCBI Taxonomy" id="72036"/>
    <lineage>
        <taxon>Eukaryota</taxon>
        <taxon>Metazoa</taxon>
        <taxon>Ecdysozoa</taxon>
        <taxon>Arthropoda</taxon>
        <taxon>Crustacea</taxon>
        <taxon>Multicrustacea</taxon>
        <taxon>Hexanauplia</taxon>
        <taxon>Copepoda</taxon>
        <taxon>Siphonostomatoida</taxon>
        <taxon>Caligidae</taxon>
        <taxon>Lepeophtheirus</taxon>
    </lineage>
</organism>
<dbReference type="AlphaFoldDB" id="A0A0K2TG69"/>
<proteinExistence type="predicted"/>
<feature type="non-terminal residue" evidence="1">
    <location>
        <position position="1"/>
    </location>
</feature>
<dbReference type="EMBL" id="HACA01007667">
    <property type="protein sequence ID" value="CDW25028.1"/>
    <property type="molecule type" value="Transcribed_RNA"/>
</dbReference>
<protein>
    <submittedName>
        <fullName evidence="1">Uncharacterized protein</fullName>
    </submittedName>
</protein>
<accession>A0A0K2TG69</accession>
<sequence>TKNIGTHYLKESRVILCLSSNRRSCGWRIRSISVPHWVFKSIILSFYGTP</sequence>
<reference evidence="1" key="1">
    <citation type="submission" date="2014-05" db="EMBL/GenBank/DDBJ databases">
        <authorList>
            <person name="Chronopoulou M."/>
        </authorList>
    </citation>
    <scope>NUCLEOTIDE SEQUENCE</scope>
    <source>
        <tissue evidence="1">Whole organism</tissue>
    </source>
</reference>
<name>A0A0K2TG69_LEPSM</name>
<evidence type="ECO:0000313" key="1">
    <source>
        <dbReference type="EMBL" id="CDW25028.1"/>
    </source>
</evidence>